<accession>A0ABM0H139</accession>
<dbReference type="InterPro" id="IPR012677">
    <property type="entry name" value="Nucleotide-bd_a/b_plait_sf"/>
</dbReference>
<dbReference type="Gene3D" id="3.30.70.330">
    <property type="match status" value="2"/>
</dbReference>
<keyword evidence="5" id="KW-1185">Reference proteome</keyword>
<proteinExistence type="predicted"/>
<sequence>MAEAELAVNFCGAPRSTETFLIPTQGTLLNSQHVLKPVINGEPPHNGDQQAMISQLIEAKGEDDYECAPGERINASKNQDDDGKLFVGGLSWETTQKDLKEYFKKFGPVVDCTIKIDPVTGRSRGFGFVLFADGASVEKVLQPQEHKLDGRIIDPKRAKARGGQPPITKIFVGGLNPEYPENELRDYFTKFGAIKEVELPIDRATNKRRGFCFIEFEKEDSVEEICKQQFHLLGNNKCEVKKATPKDQNTKQAVTAAVIPGASAAAAAAAAYAAGTGLGRGVPNAYPAFYAAPTSIAGLSPGYSTYSYGGYSAPMSPYAAAGYPPGFAAAVPPGAAAQPAPTSIQAAASAYVGAASPAAPLPAGYPGAPAPSPYTYPGYEYALRDPYGVGFATAATYGKAPPPRKAHIAYHPYTR</sequence>
<dbReference type="RefSeq" id="XP_002741849.1">
    <property type="nucleotide sequence ID" value="XM_002741803.2"/>
</dbReference>
<dbReference type="GeneID" id="100373897"/>
<feature type="domain" description="RRM" evidence="4">
    <location>
        <begin position="168"/>
        <end position="245"/>
    </location>
</feature>
<dbReference type="Proteomes" id="UP000694865">
    <property type="component" value="Unplaced"/>
</dbReference>
<dbReference type="PANTHER" id="PTHR48033:SF10">
    <property type="entry name" value="RNA-BINDING PROTEIN SQUID"/>
    <property type="match status" value="1"/>
</dbReference>
<dbReference type="InterPro" id="IPR000504">
    <property type="entry name" value="RRM_dom"/>
</dbReference>
<dbReference type="InterPro" id="IPR035979">
    <property type="entry name" value="RBD_domain_sf"/>
</dbReference>
<dbReference type="SUPFAM" id="SSF54928">
    <property type="entry name" value="RNA-binding domain, RBD"/>
    <property type="match status" value="2"/>
</dbReference>
<dbReference type="PROSITE" id="PS50102">
    <property type="entry name" value="RRM"/>
    <property type="match status" value="2"/>
</dbReference>
<gene>
    <name evidence="6" type="primary">LOC100373897</name>
</gene>
<comment type="subcellular location">
    <subcellularLocation>
        <location evidence="1">Nucleus</location>
    </subcellularLocation>
</comment>
<dbReference type="Pfam" id="PF00076">
    <property type="entry name" value="RRM_1"/>
    <property type="match status" value="2"/>
</dbReference>
<evidence type="ECO:0000313" key="6">
    <source>
        <dbReference type="RefSeq" id="XP_002741849.1"/>
    </source>
</evidence>
<organism evidence="5 6">
    <name type="scientific">Saccoglossus kowalevskii</name>
    <name type="common">Acorn worm</name>
    <dbReference type="NCBI Taxonomy" id="10224"/>
    <lineage>
        <taxon>Eukaryota</taxon>
        <taxon>Metazoa</taxon>
        <taxon>Hemichordata</taxon>
        <taxon>Enteropneusta</taxon>
        <taxon>Harrimaniidae</taxon>
        <taxon>Saccoglossus</taxon>
    </lineage>
</organism>
<keyword evidence="2" id="KW-0539">Nucleus</keyword>
<evidence type="ECO:0000259" key="4">
    <source>
        <dbReference type="PROSITE" id="PS50102"/>
    </source>
</evidence>
<dbReference type="PANTHER" id="PTHR48033">
    <property type="entry name" value="RNA-BINDING (RRM/RBD/RNP MOTIFS) FAMILY PROTEIN"/>
    <property type="match status" value="1"/>
</dbReference>
<evidence type="ECO:0000256" key="1">
    <source>
        <dbReference type="ARBA" id="ARBA00004123"/>
    </source>
</evidence>
<evidence type="ECO:0000256" key="3">
    <source>
        <dbReference type="PROSITE-ProRule" id="PRU00176"/>
    </source>
</evidence>
<reference evidence="6" key="1">
    <citation type="submission" date="2025-08" db="UniProtKB">
        <authorList>
            <consortium name="RefSeq"/>
        </authorList>
    </citation>
    <scope>IDENTIFICATION</scope>
    <source>
        <tissue evidence="6">Testes</tissue>
    </source>
</reference>
<name>A0ABM0H139_SACKO</name>
<dbReference type="CDD" id="cd12329">
    <property type="entry name" value="RRM2_hnRNPD_like"/>
    <property type="match status" value="1"/>
</dbReference>
<feature type="domain" description="RRM" evidence="4">
    <location>
        <begin position="83"/>
        <end position="165"/>
    </location>
</feature>
<protein>
    <submittedName>
        <fullName evidence="6">Heterogeneous nuclear ribonucleoprotein D-like isoform X1</fullName>
    </submittedName>
</protein>
<evidence type="ECO:0000256" key="2">
    <source>
        <dbReference type="ARBA" id="ARBA00023242"/>
    </source>
</evidence>
<dbReference type="CDD" id="cd12325">
    <property type="entry name" value="RRM1_hnRNPA_hnRNPD_like"/>
    <property type="match status" value="1"/>
</dbReference>
<dbReference type="SMART" id="SM00360">
    <property type="entry name" value="RRM"/>
    <property type="match status" value="2"/>
</dbReference>
<evidence type="ECO:0000313" key="5">
    <source>
        <dbReference type="Proteomes" id="UP000694865"/>
    </source>
</evidence>
<keyword evidence="3" id="KW-0694">RNA-binding</keyword>